<feature type="transmembrane region" description="Helical" evidence="1">
    <location>
        <begin position="60"/>
        <end position="80"/>
    </location>
</feature>
<keyword evidence="5" id="KW-1185">Reference proteome</keyword>
<evidence type="ECO:0000256" key="1">
    <source>
        <dbReference type="SAM" id="Phobius"/>
    </source>
</evidence>
<dbReference type="OrthoDB" id="629890at2"/>
<evidence type="ECO:0000313" key="4">
    <source>
        <dbReference type="Proteomes" id="UP000031937"/>
    </source>
</evidence>
<reference evidence="3 5" key="1">
    <citation type="submission" date="2014-07" db="EMBL/GenBank/DDBJ databases">
        <title>Porphyromonadaceae bacterium OUH 308042 = ATCC BAA-2681 = DSM 28342 draft genome.</title>
        <authorList>
            <person name="Sydenham T.V."/>
            <person name="Hasman H."/>
            <person name="Justensen U.S."/>
        </authorList>
    </citation>
    <scope>NUCLEOTIDE SEQUENCE [LARGE SCALE GENOMIC DNA]</scope>
    <source>
        <strain evidence="3 5">OUH 308042</strain>
    </source>
</reference>
<evidence type="ECO:0000313" key="5">
    <source>
        <dbReference type="Proteomes" id="UP000031980"/>
    </source>
</evidence>
<reference evidence="2 4" key="2">
    <citation type="submission" date="2014-07" db="EMBL/GenBank/DDBJ databases">
        <title>Porphyromonadaceae bacterium OUH 334697 = ATCC BAA-2682 = DSM 28341 draft genome.</title>
        <authorList>
            <person name="Sydenham T.V."/>
            <person name="Hasman H."/>
            <person name="Justesen U.S."/>
        </authorList>
    </citation>
    <scope>NUCLEOTIDE SEQUENCE [LARGE SCALE GENOMIC DNA]</scope>
    <source>
        <strain evidence="2 4">OUH 334697</strain>
    </source>
</reference>
<feature type="transmembrane region" description="Helical" evidence="1">
    <location>
        <begin position="376"/>
        <end position="395"/>
    </location>
</feature>
<dbReference type="Proteomes" id="UP000031937">
    <property type="component" value="Unassembled WGS sequence"/>
</dbReference>
<proteinExistence type="predicted"/>
<feature type="transmembrane region" description="Helical" evidence="1">
    <location>
        <begin position="268"/>
        <end position="297"/>
    </location>
</feature>
<dbReference type="EMBL" id="JPIT01000039">
    <property type="protein sequence ID" value="KIO42559.1"/>
    <property type="molecule type" value="Genomic_DNA"/>
</dbReference>
<protein>
    <submittedName>
        <fullName evidence="3">Uncharacterized protein</fullName>
    </submittedName>
</protein>
<keyword evidence="1" id="KW-1133">Transmembrane helix</keyword>
<name>A0A0C3R1M9_9PORP</name>
<feature type="transmembrane region" description="Helical" evidence="1">
    <location>
        <begin position="216"/>
        <end position="234"/>
    </location>
</feature>
<feature type="transmembrane region" description="Helical" evidence="1">
    <location>
        <begin position="33"/>
        <end position="54"/>
    </location>
</feature>
<feature type="transmembrane region" description="Helical" evidence="1">
    <location>
        <begin position="446"/>
        <end position="463"/>
    </location>
</feature>
<feature type="transmembrane region" description="Helical" evidence="1">
    <location>
        <begin position="6"/>
        <end position="21"/>
    </location>
</feature>
<comment type="caution">
    <text evidence="3">The sequence shown here is derived from an EMBL/GenBank/DDBJ whole genome shotgun (WGS) entry which is preliminary data.</text>
</comment>
<keyword evidence="1" id="KW-0472">Membrane</keyword>
<feature type="transmembrane region" description="Helical" evidence="1">
    <location>
        <begin position="402"/>
        <end position="426"/>
    </location>
</feature>
<keyword evidence="1" id="KW-0812">Transmembrane</keyword>
<evidence type="ECO:0000313" key="3">
    <source>
        <dbReference type="EMBL" id="KIO42645.1"/>
    </source>
</evidence>
<sequence length="478" mass="55479">MIALFSIVSVYLIGMIVLRLISREWSLSETLGFGFPIGMGCVTVWMFLMDVLGISLIRGTVLSGTFLLVAFLYFLLYYFKKDQDIFAPIKRYVRKGEISRLLHKQNAGVLFLSGVLIYLIYLVTVKALYWPAIHYDTIAGYDFLARAIAHEGTLHNSLFDPAHRLVSYRSIYPPLFPLSFAYAYICGEMSVKIIPILYYVSIAFSFYGLLRRYVNPLSSMLMVLILLATPEFAAQSTFLMTNMPQTIYTLIGVIGFICWFNHKGERYFALSIITLTLGVWGRTEGVVFFIPCCFALAYRLIRECRERSLFSRENVKRCLWFGIPSCVAYGTWEIYLKYVLKASDLQQPFKLGIIELKGKFDFMMRIVEEISFSSQLYGWVIYLGITAFVLNLIYLMYKREWLFFNGITLSLIVAAWCIYLWVYYQIDVPSLDIFEGYISYGYKRGLFNFLPLLLFYFATSKVVQNFSNMLYMEYPQKK</sequence>
<dbReference type="RefSeq" id="WP_041504601.1">
    <property type="nucleotide sequence ID" value="NZ_JPIT01000039.1"/>
</dbReference>
<dbReference type="EMBL" id="JPIU01000051">
    <property type="protein sequence ID" value="KIO42645.1"/>
    <property type="molecule type" value="Genomic_DNA"/>
</dbReference>
<feature type="transmembrane region" description="Helical" evidence="1">
    <location>
        <begin position="101"/>
        <end position="121"/>
    </location>
</feature>
<dbReference type="AlphaFoldDB" id="A0A0C3R1M9"/>
<evidence type="ECO:0000313" key="2">
    <source>
        <dbReference type="EMBL" id="KIO42559.1"/>
    </source>
</evidence>
<organism evidence="3 5">
    <name type="scientific">Sanguibacteroides justesenii</name>
    <dbReference type="NCBI Taxonomy" id="1547597"/>
    <lineage>
        <taxon>Bacteria</taxon>
        <taxon>Pseudomonadati</taxon>
        <taxon>Bacteroidota</taxon>
        <taxon>Bacteroidia</taxon>
        <taxon>Bacteroidales</taxon>
        <taxon>Porphyromonadaceae</taxon>
        <taxon>Sanguibacteroides</taxon>
    </lineage>
</organism>
<dbReference type="Proteomes" id="UP000031980">
    <property type="component" value="Unassembled WGS sequence"/>
</dbReference>
<gene>
    <name evidence="3" type="ORF">BA92_14885</name>
    <name evidence="2" type="ORF">IE90_14860</name>
</gene>
<feature type="transmembrane region" description="Helical" evidence="1">
    <location>
        <begin position="246"/>
        <end position="262"/>
    </location>
</feature>
<accession>A0A0C3R1M9</accession>